<dbReference type="Pfam" id="PF01597">
    <property type="entry name" value="GCV_H"/>
    <property type="match status" value="1"/>
</dbReference>
<comment type="cofactor">
    <cofactor evidence="3">
        <name>(R)-lipoate</name>
        <dbReference type="ChEBI" id="CHEBI:83088"/>
    </cofactor>
    <text evidence="3">Binds 1 lipoyl cofactor covalently.</text>
</comment>
<dbReference type="Proteomes" id="UP000809910">
    <property type="component" value="Unassembled WGS sequence"/>
</dbReference>
<dbReference type="InterPro" id="IPR003016">
    <property type="entry name" value="2-oxoA_DH_lipoyl-BS"/>
</dbReference>
<evidence type="ECO:0000256" key="3">
    <source>
        <dbReference type="HAMAP-Rule" id="MF_00272"/>
    </source>
</evidence>
<dbReference type="PANTHER" id="PTHR11715">
    <property type="entry name" value="GLYCINE CLEAVAGE SYSTEM H PROTEIN"/>
    <property type="match status" value="1"/>
</dbReference>
<dbReference type="PROSITE" id="PS50968">
    <property type="entry name" value="BIOTINYL_LIPOYL"/>
    <property type="match status" value="1"/>
</dbReference>
<dbReference type="RefSeq" id="WP_203112947.1">
    <property type="nucleotide sequence ID" value="NZ_JADOBG010000022.1"/>
</dbReference>
<comment type="function">
    <text evidence="3">The glycine cleavage system catalyzes the degradation of glycine. The H protein shuttles the methylamine group of glycine from the P protein to the T protein.</text>
</comment>
<dbReference type="NCBIfam" id="TIGR00527">
    <property type="entry name" value="gcvH"/>
    <property type="match status" value="1"/>
</dbReference>
<evidence type="ECO:0000313" key="5">
    <source>
        <dbReference type="EMBL" id="MBL7527477.1"/>
    </source>
</evidence>
<dbReference type="PANTHER" id="PTHR11715:SF3">
    <property type="entry name" value="GLYCINE CLEAVAGE SYSTEM H PROTEIN-RELATED"/>
    <property type="match status" value="1"/>
</dbReference>
<gene>
    <name evidence="3 5" type="primary">gcvH</name>
    <name evidence="5" type="ORF">I5282_12970</name>
</gene>
<sequence length="125" mass="13573">MNDLKFTATHEWLKSGQDEVTVGITDHAQELLGDMVFVEMPEIGDEVIAGQELGVVESVKAASDFYAPISGVVTAVNDAVVENPAIVNTDPYIAGWLVKLKPSNPNEINELLSADQYQNEIAEEN</sequence>
<comment type="caution">
    <text evidence="5">The sequence shown here is derived from an EMBL/GenBank/DDBJ whole genome shotgun (WGS) entry which is preliminary data.</text>
</comment>
<dbReference type="HAMAP" id="MF_00272">
    <property type="entry name" value="GcvH"/>
    <property type="match status" value="1"/>
</dbReference>
<dbReference type="InterPro" id="IPR033753">
    <property type="entry name" value="GCV_H/Fam206"/>
</dbReference>
<dbReference type="CDD" id="cd06848">
    <property type="entry name" value="GCS_H"/>
    <property type="match status" value="1"/>
</dbReference>
<dbReference type="InterPro" id="IPR011053">
    <property type="entry name" value="Single_hybrid_motif"/>
</dbReference>
<dbReference type="PROSITE" id="PS00189">
    <property type="entry name" value="LIPOYL"/>
    <property type="match status" value="1"/>
</dbReference>
<dbReference type="InterPro" id="IPR000089">
    <property type="entry name" value="Biotin_lipoyl"/>
</dbReference>
<dbReference type="NCBIfam" id="NF002270">
    <property type="entry name" value="PRK01202.1"/>
    <property type="match status" value="1"/>
</dbReference>
<dbReference type="SUPFAM" id="SSF51230">
    <property type="entry name" value="Single hybrid motif"/>
    <property type="match status" value="1"/>
</dbReference>
<evidence type="ECO:0000313" key="6">
    <source>
        <dbReference type="Proteomes" id="UP000809910"/>
    </source>
</evidence>
<accession>A0ABS1WDQ6</accession>
<comment type="subunit">
    <text evidence="3">The glycine cleavage system is composed of four proteins: P, T, L and H.</text>
</comment>
<feature type="domain" description="Lipoyl-binding" evidence="4">
    <location>
        <begin position="19"/>
        <end position="101"/>
    </location>
</feature>
<evidence type="ECO:0000256" key="2">
    <source>
        <dbReference type="ARBA" id="ARBA00022823"/>
    </source>
</evidence>
<evidence type="ECO:0000256" key="1">
    <source>
        <dbReference type="ARBA" id="ARBA00009249"/>
    </source>
</evidence>
<evidence type="ECO:0000259" key="4">
    <source>
        <dbReference type="PROSITE" id="PS50968"/>
    </source>
</evidence>
<comment type="similarity">
    <text evidence="1 3">Belongs to the GcvH family.</text>
</comment>
<keyword evidence="2 3" id="KW-0450">Lipoyl</keyword>
<feature type="modified residue" description="N6-lipoyllysine" evidence="3">
    <location>
        <position position="60"/>
    </location>
</feature>
<dbReference type="Gene3D" id="2.40.50.100">
    <property type="match status" value="1"/>
</dbReference>
<dbReference type="InterPro" id="IPR002930">
    <property type="entry name" value="GCV_H"/>
</dbReference>
<dbReference type="InterPro" id="IPR017453">
    <property type="entry name" value="GCV_H_sub"/>
</dbReference>
<name>A0ABS1WDQ6_9GAMM</name>
<reference evidence="5 6" key="1">
    <citation type="submission" date="2020-12" db="EMBL/GenBank/DDBJ databases">
        <title>WGS of Legionella: environmental sample.</title>
        <authorList>
            <person name="Cristino S."/>
            <person name="Girolamini L."/>
            <person name="Salaris S."/>
            <person name="Pascale M.R."/>
            <person name="Mazzotta M."/>
            <person name="Orsini M."/>
            <person name="Grottola A."/>
        </authorList>
    </citation>
    <scope>NUCLEOTIDE SEQUENCE [LARGE SCALE GENOMIC DNA]</scope>
    <source>
        <strain evidence="5 6">30cs62</strain>
    </source>
</reference>
<dbReference type="EMBL" id="JADWVN010000026">
    <property type="protein sequence ID" value="MBL7527477.1"/>
    <property type="molecule type" value="Genomic_DNA"/>
</dbReference>
<proteinExistence type="inferred from homology"/>
<protein>
    <recommendedName>
        <fullName evidence="3">Glycine cleavage system H protein</fullName>
    </recommendedName>
</protein>
<organism evidence="5 6">
    <name type="scientific">Legionella bononiensis</name>
    <dbReference type="NCBI Taxonomy" id="2793102"/>
    <lineage>
        <taxon>Bacteria</taxon>
        <taxon>Pseudomonadati</taxon>
        <taxon>Pseudomonadota</taxon>
        <taxon>Gammaproteobacteria</taxon>
        <taxon>Legionellales</taxon>
        <taxon>Legionellaceae</taxon>
        <taxon>Legionella</taxon>
    </lineage>
</organism>
<keyword evidence="6" id="KW-1185">Reference proteome</keyword>